<dbReference type="InterPro" id="IPR037219">
    <property type="entry name" value="Peptidase_M41-like"/>
</dbReference>
<dbReference type="PANTHER" id="PTHR33471:SF7">
    <property type="entry name" value="ATP-DEPENDENT ZINC METALLOPROTEASE-RELATED"/>
    <property type="match status" value="1"/>
</dbReference>
<feature type="transmembrane region" description="Helical" evidence="1">
    <location>
        <begin position="94"/>
        <end position="121"/>
    </location>
</feature>
<dbReference type="GO" id="GO:0006508">
    <property type="term" value="P:proteolysis"/>
    <property type="evidence" value="ECO:0007669"/>
    <property type="project" value="InterPro"/>
</dbReference>
<dbReference type="GO" id="GO:0004176">
    <property type="term" value="F:ATP-dependent peptidase activity"/>
    <property type="evidence" value="ECO:0007669"/>
    <property type="project" value="InterPro"/>
</dbReference>
<proteinExistence type="predicted"/>
<dbReference type="GO" id="GO:0005524">
    <property type="term" value="F:ATP binding"/>
    <property type="evidence" value="ECO:0007669"/>
    <property type="project" value="InterPro"/>
</dbReference>
<keyword evidence="1" id="KW-1133">Transmembrane helix</keyword>
<sequence length="282" mass="30183">MTSLYDSNKLGLWSAARTSSVNTKSPAPLRPYPVSLNFLEQRTGGKITATTLGVGQEDDVSLEDFKYATLWVTGGSTVAGIASLALLPENTGATFCYIFALIPILFLAVGSSAPGIIAGAIKGFKENKDDKAAQEDRICRHEAGHFLCGYLCGLPIKSYQANDSGIPCVEFYPTTDGNFAGRELEEQEICAMSVVAMSGSVAEVLEFGEAKGGSSDLIQLNGLFSRTKDFMGAQAQQDMTRWGAYTAYNIISSNEDKFDRLVAAFKSKKSVTECIAAIEASN</sequence>
<protein>
    <recommendedName>
        <fullName evidence="3">Peptidase M41 domain-containing protein</fullName>
    </recommendedName>
</protein>
<evidence type="ECO:0008006" key="3">
    <source>
        <dbReference type="Google" id="ProtNLM"/>
    </source>
</evidence>
<dbReference type="EMBL" id="HBIO01009528">
    <property type="protein sequence ID" value="CAE0462501.1"/>
    <property type="molecule type" value="Transcribed_RNA"/>
</dbReference>
<keyword evidence="1" id="KW-0812">Transmembrane</keyword>
<feature type="transmembrane region" description="Helical" evidence="1">
    <location>
        <begin position="68"/>
        <end position="87"/>
    </location>
</feature>
<dbReference type="SUPFAM" id="SSF140990">
    <property type="entry name" value="FtsH protease domain-like"/>
    <property type="match status" value="1"/>
</dbReference>
<name>A0A7S3V7H7_9STRA</name>
<organism evidence="2">
    <name type="scientific">Chaetoceros debilis</name>
    <dbReference type="NCBI Taxonomy" id="122233"/>
    <lineage>
        <taxon>Eukaryota</taxon>
        <taxon>Sar</taxon>
        <taxon>Stramenopiles</taxon>
        <taxon>Ochrophyta</taxon>
        <taxon>Bacillariophyta</taxon>
        <taxon>Coscinodiscophyceae</taxon>
        <taxon>Chaetocerotophycidae</taxon>
        <taxon>Chaetocerotales</taxon>
        <taxon>Chaetocerotaceae</taxon>
        <taxon>Chaetoceros</taxon>
    </lineage>
</organism>
<dbReference type="GO" id="GO:0004222">
    <property type="term" value="F:metalloendopeptidase activity"/>
    <property type="evidence" value="ECO:0007669"/>
    <property type="project" value="InterPro"/>
</dbReference>
<gene>
    <name evidence="2" type="ORF">CDEB00056_LOCUS7342</name>
</gene>
<evidence type="ECO:0000313" key="2">
    <source>
        <dbReference type="EMBL" id="CAE0462501.1"/>
    </source>
</evidence>
<keyword evidence="1" id="KW-0472">Membrane</keyword>
<reference evidence="2" key="1">
    <citation type="submission" date="2021-01" db="EMBL/GenBank/DDBJ databases">
        <authorList>
            <person name="Corre E."/>
            <person name="Pelletier E."/>
            <person name="Niang G."/>
            <person name="Scheremetjew M."/>
            <person name="Finn R."/>
            <person name="Kale V."/>
            <person name="Holt S."/>
            <person name="Cochrane G."/>
            <person name="Meng A."/>
            <person name="Brown T."/>
            <person name="Cohen L."/>
        </authorList>
    </citation>
    <scope>NUCLEOTIDE SEQUENCE</scope>
    <source>
        <strain evidence="2">MM31A-1</strain>
    </source>
</reference>
<evidence type="ECO:0000256" key="1">
    <source>
        <dbReference type="SAM" id="Phobius"/>
    </source>
</evidence>
<dbReference type="AlphaFoldDB" id="A0A7S3V7H7"/>
<dbReference type="PANTHER" id="PTHR33471">
    <property type="entry name" value="ATP-DEPENDENT ZINC METALLOPROTEASE-RELATED"/>
    <property type="match status" value="1"/>
</dbReference>
<accession>A0A7S3V7H7</accession>
<dbReference type="Gene3D" id="1.20.58.760">
    <property type="entry name" value="Peptidase M41"/>
    <property type="match status" value="1"/>
</dbReference>